<dbReference type="PANTHER" id="PTHR39560">
    <property type="entry name" value="PROTEIN ADENYLYLTRANSFERASE FIC-RELATED"/>
    <property type="match status" value="1"/>
</dbReference>
<proteinExistence type="predicted"/>
<evidence type="ECO:0000313" key="9">
    <source>
        <dbReference type="EMBL" id="OCS85629.1"/>
    </source>
</evidence>
<protein>
    <recommendedName>
        <fullName evidence="5">protein adenylyltransferase</fullName>
        <ecNumber evidence="5">2.7.7.108</ecNumber>
    </recommendedName>
</protein>
<comment type="caution">
    <text evidence="9">The sequence shown here is derived from an EMBL/GenBank/DDBJ whole genome shotgun (WGS) entry which is preliminary data.</text>
</comment>
<comment type="catalytic activity">
    <reaction evidence="6">
        <text>L-threonyl-[protein] + ATP = 3-O-(5'-adenylyl)-L-threonyl-[protein] + diphosphate</text>
        <dbReference type="Rhea" id="RHEA:54292"/>
        <dbReference type="Rhea" id="RHEA-COMP:11060"/>
        <dbReference type="Rhea" id="RHEA-COMP:13847"/>
        <dbReference type="ChEBI" id="CHEBI:30013"/>
        <dbReference type="ChEBI" id="CHEBI:30616"/>
        <dbReference type="ChEBI" id="CHEBI:33019"/>
        <dbReference type="ChEBI" id="CHEBI:138113"/>
        <dbReference type="EC" id="2.7.7.108"/>
    </reaction>
</comment>
<dbReference type="PANTHER" id="PTHR39560:SF1">
    <property type="entry name" value="PROTEIN ADENYLYLTRANSFERASE FIC-RELATED"/>
    <property type="match status" value="1"/>
</dbReference>
<dbReference type="RefSeq" id="WP_066544814.1">
    <property type="nucleotide sequence ID" value="NZ_MASJ01000012.1"/>
</dbReference>
<accession>A0A1C0YEQ4</accession>
<evidence type="ECO:0000256" key="6">
    <source>
        <dbReference type="ARBA" id="ARBA00047939"/>
    </source>
</evidence>
<feature type="domain" description="Fido" evidence="8">
    <location>
        <begin position="53"/>
        <end position="187"/>
    </location>
</feature>
<evidence type="ECO:0000256" key="2">
    <source>
        <dbReference type="ARBA" id="ARBA00022695"/>
    </source>
</evidence>
<gene>
    <name evidence="9" type="ORF">A6M13_02925</name>
</gene>
<evidence type="ECO:0000256" key="4">
    <source>
        <dbReference type="ARBA" id="ARBA00022840"/>
    </source>
</evidence>
<dbReference type="GO" id="GO:0070733">
    <property type="term" value="F:AMPylase activity"/>
    <property type="evidence" value="ECO:0007669"/>
    <property type="project" value="UniProtKB-EC"/>
</dbReference>
<evidence type="ECO:0000313" key="10">
    <source>
        <dbReference type="Proteomes" id="UP000093199"/>
    </source>
</evidence>
<dbReference type="SUPFAM" id="SSF140931">
    <property type="entry name" value="Fic-like"/>
    <property type="match status" value="1"/>
</dbReference>
<reference evidence="9 10" key="1">
    <citation type="submission" date="2016-07" db="EMBL/GenBank/DDBJ databases">
        <title>Caryophanon tenue genome sequencing.</title>
        <authorList>
            <person name="Verma A."/>
            <person name="Pal Y."/>
            <person name="Krishnamurthi S."/>
        </authorList>
    </citation>
    <scope>NUCLEOTIDE SEQUENCE [LARGE SCALE GENOMIC DNA]</scope>
    <source>
        <strain evidence="9 10">DSM 14152</strain>
    </source>
</reference>
<dbReference type="EMBL" id="MASJ01000012">
    <property type="protein sequence ID" value="OCS85629.1"/>
    <property type="molecule type" value="Genomic_DNA"/>
</dbReference>
<name>A0A1C0YEQ4_9BACL</name>
<dbReference type="InterPro" id="IPR003812">
    <property type="entry name" value="Fido"/>
</dbReference>
<dbReference type="GO" id="GO:0051302">
    <property type="term" value="P:regulation of cell division"/>
    <property type="evidence" value="ECO:0007669"/>
    <property type="project" value="TreeGrafter"/>
</dbReference>
<keyword evidence="3" id="KW-0547">Nucleotide-binding</keyword>
<dbReference type="GO" id="GO:0005524">
    <property type="term" value="F:ATP binding"/>
    <property type="evidence" value="ECO:0007669"/>
    <property type="project" value="UniProtKB-KW"/>
</dbReference>
<evidence type="ECO:0000256" key="3">
    <source>
        <dbReference type="ARBA" id="ARBA00022741"/>
    </source>
</evidence>
<keyword evidence="10" id="KW-1185">Reference proteome</keyword>
<dbReference type="InterPro" id="IPR036597">
    <property type="entry name" value="Fido-like_dom_sf"/>
</dbReference>
<evidence type="ECO:0000256" key="1">
    <source>
        <dbReference type="ARBA" id="ARBA00022679"/>
    </source>
</evidence>
<organism evidence="9 10">
    <name type="scientific">Caryophanon tenue</name>
    <dbReference type="NCBI Taxonomy" id="33978"/>
    <lineage>
        <taxon>Bacteria</taxon>
        <taxon>Bacillati</taxon>
        <taxon>Bacillota</taxon>
        <taxon>Bacilli</taxon>
        <taxon>Bacillales</taxon>
        <taxon>Caryophanaceae</taxon>
        <taxon>Caryophanon</taxon>
    </lineage>
</organism>
<keyword evidence="1" id="KW-0808">Transferase</keyword>
<comment type="catalytic activity">
    <reaction evidence="7">
        <text>L-tyrosyl-[protein] + ATP = O-(5'-adenylyl)-L-tyrosyl-[protein] + diphosphate</text>
        <dbReference type="Rhea" id="RHEA:54288"/>
        <dbReference type="Rhea" id="RHEA-COMP:10136"/>
        <dbReference type="Rhea" id="RHEA-COMP:13846"/>
        <dbReference type="ChEBI" id="CHEBI:30616"/>
        <dbReference type="ChEBI" id="CHEBI:33019"/>
        <dbReference type="ChEBI" id="CHEBI:46858"/>
        <dbReference type="ChEBI" id="CHEBI:83624"/>
        <dbReference type="EC" id="2.7.7.108"/>
    </reaction>
</comment>
<evidence type="ECO:0000256" key="7">
    <source>
        <dbReference type="ARBA" id="ARBA00048696"/>
    </source>
</evidence>
<dbReference type="AlphaFoldDB" id="A0A1C0YEQ4"/>
<dbReference type="STRING" id="33978.A6M13_02925"/>
<dbReference type="Proteomes" id="UP000093199">
    <property type="component" value="Unassembled WGS sequence"/>
</dbReference>
<keyword evidence="4" id="KW-0067">ATP-binding</keyword>
<keyword evidence="2" id="KW-0548">Nucleotidyltransferase</keyword>
<dbReference type="PROSITE" id="PS51459">
    <property type="entry name" value="FIDO"/>
    <property type="match status" value="1"/>
</dbReference>
<dbReference type="Pfam" id="PF02661">
    <property type="entry name" value="Fic"/>
    <property type="match status" value="1"/>
</dbReference>
<dbReference type="EC" id="2.7.7.108" evidence="5"/>
<evidence type="ECO:0000259" key="8">
    <source>
        <dbReference type="PROSITE" id="PS51459"/>
    </source>
</evidence>
<dbReference type="OrthoDB" id="9813719at2"/>
<dbReference type="Gene3D" id="1.10.3290.10">
    <property type="entry name" value="Fido-like domain"/>
    <property type="match status" value="1"/>
</dbReference>
<sequence>MGEKYNFGQDDDYLLTHNKLGIDSLEQLERAEQYAFMVRALQIETGDYIIDSFSKEAFQALHYHLFQDIFTFAGQYRDVQLSKGHTRFCQYQFLDNMAEQLFAELQQETAWPTKEVAAERLAYFKAELNMLHPFREGNGRTIRILLHAYARTKGYEWHYMRLVQNTYMQSMIQSIANTTALQQILYDTLQRLD</sequence>
<evidence type="ECO:0000256" key="5">
    <source>
        <dbReference type="ARBA" id="ARBA00034531"/>
    </source>
</evidence>